<dbReference type="EMBL" id="BARS01030480">
    <property type="protein sequence ID" value="GAG22310.1"/>
    <property type="molecule type" value="Genomic_DNA"/>
</dbReference>
<dbReference type="SUPFAM" id="SSF56784">
    <property type="entry name" value="HAD-like"/>
    <property type="match status" value="1"/>
</dbReference>
<proteinExistence type="predicted"/>
<gene>
    <name evidence="1" type="ORF">S01H1_47541</name>
</gene>
<sequence length="166" mass="18650">MLSNLIFFDMEGPLSIHGNAYELMKLLPTGGQIFEVIRQYDGLLAEERRDGYEPGDLLAFIVPFLIHHGISSNDIAKQAQNAAIVAGAQELIASLEDWQVFCITTSYEQYASRIMEWVGIAQENLACTIFPVDRYRSLVKEEDHGMMARIEQEILAIEPGDDEGIK</sequence>
<accession>X0VVI9</accession>
<comment type="caution">
    <text evidence="1">The sequence shown here is derived from an EMBL/GenBank/DDBJ whole genome shotgun (WGS) entry which is preliminary data.</text>
</comment>
<dbReference type="Gene3D" id="1.10.3870.10">
    <property type="entry name" value="AF1437-like domain superfamily"/>
    <property type="match status" value="1"/>
</dbReference>
<evidence type="ECO:0000313" key="1">
    <source>
        <dbReference type="EMBL" id="GAG22310.1"/>
    </source>
</evidence>
<organism evidence="1">
    <name type="scientific">marine sediment metagenome</name>
    <dbReference type="NCBI Taxonomy" id="412755"/>
    <lineage>
        <taxon>unclassified sequences</taxon>
        <taxon>metagenomes</taxon>
        <taxon>ecological metagenomes</taxon>
    </lineage>
</organism>
<name>X0VVI9_9ZZZZ</name>
<dbReference type="InterPro" id="IPR036412">
    <property type="entry name" value="HAD-like_sf"/>
</dbReference>
<feature type="non-terminal residue" evidence="1">
    <location>
        <position position="166"/>
    </location>
</feature>
<reference evidence="1" key="1">
    <citation type="journal article" date="2014" name="Front. Microbiol.">
        <title>High frequency of phylogenetically diverse reductive dehalogenase-homologous genes in deep subseafloor sedimentary metagenomes.</title>
        <authorList>
            <person name="Kawai M."/>
            <person name="Futagami T."/>
            <person name="Toyoda A."/>
            <person name="Takaki Y."/>
            <person name="Nishi S."/>
            <person name="Hori S."/>
            <person name="Arai W."/>
            <person name="Tsubouchi T."/>
            <person name="Morono Y."/>
            <person name="Uchiyama I."/>
            <person name="Ito T."/>
            <person name="Fujiyama A."/>
            <person name="Inagaki F."/>
            <person name="Takami H."/>
        </authorList>
    </citation>
    <scope>NUCLEOTIDE SEQUENCE</scope>
    <source>
        <strain evidence="1">Expedition CK06-06</strain>
    </source>
</reference>
<protein>
    <submittedName>
        <fullName evidence="1">Uncharacterized protein</fullName>
    </submittedName>
</protein>
<dbReference type="AlphaFoldDB" id="X0VVI9"/>